<sequence length="76" mass="8803">MLPVEHSNFVPPVYRPLPAGIQFKNKNVVHLRTLNWWTSNAPPYVHPREGLPLRRFKKLKYAIGRSFEKGHGVTRG</sequence>
<evidence type="ECO:0000313" key="2">
    <source>
        <dbReference type="Proteomes" id="UP000708208"/>
    </source>
</evidence>
<organism evidence="1 2">
    <name type="scientific">Allacma fusca</name>
    <dbReference type="NCBI Taxonomy" id="39272"/>
    <lineage>
        <taxon>Eukaryota</taxon>
        <taxon>Metazoa</taxon>
        <taxon>Ecdysozoa</taxon>
        <taxon>Arthropoda</taxon>
        <taxon>Hexapoda</taxon>
        <taxon>Collembola</taxon>
        <taxon>Symphypleona</taxon>
        <taxon>Sminthuridae</taxon>
        <taxon>Allacma</taxon>
    </lineage>
</organism>
<comment type="caution">
    <text evidence="1">The sequence shown here is derived from an EMBL/GenBank/DDBJ whole genome shotgun (WGS) entry which is preliminary data.</text>
</comment>
<keyword evidence="2" id="KW-1185">Reference proteome</keyword>
<dbReference type="EMBL" id="CAJVCH010041966">
    <property type="protein sequence ID" value="CAG7716899.1"/>
    <property type="molecule type" value="Genomic_DNA"/>
</dbReference>
<gene>
    <name evidence="1" type="ORF">AFUS01_LOCUS6383</name>
</gene>
<dbReference type="Proteomes" id="UP000708208">
    <property type="component" value="Unassembled WGS sequence"/>
</dbReference>
<reference evidence="1" key="1">
    <citation type="submission" date="2021-06" db="EMBL/GenBank/DDBJ databases">
        <authorList>
            <person name="Hodson N. C."/>
            <person name="Mongue J. A."/>
            <person name="Jaron S. K."/>
        </authorList>
    </citation>
    <scope>NUCLEOTIDE SEQUENCE</scope>
</reference>
<name>A0A8J2NW75_9HEXA</name>
<evidence type="ECO:0000313" key="1">
    <source>
        <dbReference type="EMBL" id="CAG7716899.1"/>
    </source>
</evidence>
<proteinExistence type="predicted"/>
<dbReference type="AlphaFoldDB" id="A0A8J2NW75"/>
<accession>A0A8J2NW75</accession>
<protein>
    <submittedName>
        <fullName evidence="1">Uncharacterized protein</fullName>
    </submittedName>
</protein>